<reference evidence="1" key="1">
    <citation type="submission" date="2021-03" db="EMBL/GenBank/DDBJ databases">
        <title>Draft genome sequence of rust myrtle Austropuccinia psidii MF-1, a brazilian biotype.</title>
        <authorList>
            <person name="Quecine M.C."/>
            <person name="Pachon D.M.R."/>
            <person name="Bonatelli M.L."/>
            <person name="Correr F.H."/>
            <person name="Franceschini L.M."/>
            <person name="Leite T.F."/>
            <person name="Margarido G.R.A."/>
            <person name="Almeida C.A."/>
            <person name="Ferrarezi J.A."/>
            <person name="Labate C.A."/>
        </authorList>
    </citation>
    <scope>NUCLEOTIDE SEQUENCE</scope>
    <source>
        <strain evidence="1">MF-1</strain>
    </source>
</reference>
<dbReference type="EMBL" id="AVOT02027906">
    <property type="protein sequence ID" value="MBW0520205.1"/>
    <property type="molecule type" value="Genomic_DNA"/>
</dbReference>
<dbReference type="OrthoDB" id="3039677at2759"/>
<keyword evidence="2" id="KW-1185">Reference proteome</keyword>
<dbReference type="Proteomes" id="UP000765509">
    <property type="component" value="Unassembled WGS sequence"/>
</dbReference>
<sequence>MPLIKELKELWQGYHFSPTSTGSSESFICGAILTSIADMVAMCKLAGFFSHSGNQFCNFWTIHKAQIVEIGPQFHYTCPSQNHKSTIGRWLQASPQQR</sequence>
<organism evidence="1 2">
    <name type="scientific">Austropuccinia psidii MF-1</name>
    <dbReference type="NCBI Taxonomy" id="1389203"/>
    <lineage>
        <taxon>Eukaryota</taxon>
        <taxon>Fungi</taxon>
        <taxon>Dikarya</taxon>
        <taxon>Basidiomycota</taxon>
        <taxon>Pucciniomycotina</taxon>
        <taxon>Pucciniomycetes</taxon>
        <taxon>Pucciniales</taxon>
        <taxon>Sphaerophragmiaceae</taxon>
        <taxon>Austropuccinia</taxon>
    </lineage>
</organism>
<evidence type="ECO:0000313" key="1">
    <source>
        <dbReference type="EMBL" id="MBW0520205.1"/>
    </source>
</evidence>
<gene>
    <name evidence="1" type="ORF">O181_059920</name>
</gene>
<accession>A0A9Q3EJE1</accession>
<comment type="caution">
    <text evidence="1">The sequence shown here is derived from an EMBL/GenBank/DDBJ whole genome shotgun (WGS) entry which is preliminary data.</text>
</comment>
<proteinExistence type="predicted"/>
<name>A0A9Q3EJE1_9BASI</name>
<evidence type="ECO:0000313" key="2">
    <source>
        <dbReference type="Proteomes" id="UP000765509"/>
    </source>
</evidence>
<dbReference type="AlphaFoldDB" id="A0A9Q3EJE1"/>
<protein>
    <submittedName>
        <fullName evidence="1">Uncharacterized protein</fullName>
    </submittedName>
</protein>